<name>A0A844G848_9BACT</name>
<reference evidence="1 2" key="1">
    <citation type="submission" date="2019-08" db="EMBL/GenBank/DDBJ databases">
        <title>In-depth cultivation of the pig gut microbiome towards novel bacterial diversity and tailored functional studies.</title>
        <authorList>
            <person name="Wylensek D."/>
            <person name="Hitch T.C.A."/>
            <person name="Clavel T."/>
        </authorList>
    </citation>
    <scope>NUCLEOTIDE SEQUENCE [LARGE SCALE GENOMIC DNA]</scope>
    <source>
        <strain evidence="1 2">BBE-744-WT-12</strain>
    </source>
</reference>
<sequence>MPLLDRIRARVREKDCFIAIFPEDGFSILSPMNDKIFPVPNSAQTGCRDIDDGMATLTYNSLATSDAFDFISGNYGSRFYLKANLSGRTPHHTLMMRAFLTDTTNVTEYPFSYRVIFCHNGGTSYLDHANLSCSIEIDGQNRFYGIKSYACFQNSSEFGSGSTVTRSAGNIKKAYARESLSGRWLTVATSVDQTTRIHRLYLNGEEILSESRASWTSDRNMFSCTSDYNSCWLGHSYATKEFYGITSRVAWAATFSSVLSAEEIKFLSEE</sequence>
<accession>A0A844G848</accession>
<dbReference type="EMBL" id="VUNS01000035">
    <property type="protein sequence ID" value="MST99353.1"/>
    <property type="molecule type" value="Genomic_DNA"/>
</dbReference>
<organism evidence="1 2">
    <name type="scientific">Victivallis lenta</name>
    <dbReference type="NCBI Taxonomy" id="2606640"/>
    <lineage>
        <taxon>Bacteria</taxon>
        <taxon>Pseudomonadati</taxon>
        <taxon>Lentisphaerota</taxon>
        <taxon>Lentisphaeria</taxon>
        <taxon>Victivallales</taxon>
        <taxon>Victivallaceae</taxon>
        <taxon>Victivallis</taxon>
    </lineage>
</organism>
<dbReference type="InterPro" id="IPR013320">
    <property type="entry name" value="ConA-like_dom_sf"/>
</dbReference>
<dbReference type="AlphaFoldDB" id="A0A844G848"/>
<evidence type="ECO:0000313" key="2">
    <source>
        <dbReference type="Proteomes" id="UP000435649"/>
    </source>
</evidence>
<dbReference type="Gene3D" id="2.60.120.200">
    <property type="match status" value="1"/>
</dbReference>
<evidence type="ECO:0000313" key="1">
    <source>
        <dbReference type="EMBL" id="MST99353.1"/>
    </source>
</evidence>
<comment type="caution">
    <text evidence="1">The sequence shown here is derived from an EMBL/GenBank/DDBJ whole genome shotgun (WGS) entry which is preliminary data.</text>
</comment>
<gene>
    <name evidence="1" type="ORF">FYJ85_20205</name>
</gene>
<dbReference type="RefSeq" id="WP_154420549.1">
    <property type="nucleotide sequence ID" value="NZ_VUNS01000035.1"/>
</dbReference>
<dbReference type="SUPFAM" id="SSF49899">
    <property type="entry name" value="Concanavalin A-like lectins/glucanases"/>
    <property type="match status" value="1"/>
</dbReference>
<dbReference type="Proteomes" id="UP000435649">
    <property type="component" value="Unassembled WGS sequence"/>
</dbReference>
<proteinExistence type="predicted"/>
<evidence type="ECO:0008006" key="3">
    <source>
        <dbReference type="Google" id="ProtNLM"/>
    </source>
</evidence>
<protein>
    <recommendedName>
        <fullName evidence="3">Concanavalin A-like lectin/glucanase superfamily protein</fullName>
    </recommendedName>
</protein>
<keyword evidence="2" id="KW-1185">Reference proteome</keyword>